<keyword evidence="1" id="KW-0812">Transmembrane</keyword>
<comment type="caution">
    <text evidence="2">The sequence shown here is derived from an EMBL/GenBank/DDBJ whole genome shotgun (WGS) entry which is preliminary data.</text>
</comment>
<feature type="transmembrane region" description="Helical" evidence="1">
    <location>
        <begin position="359"/>
        <end position="379"/>
    </location>
</feature>
<name>A0A4Q2K2P0_9ACTN</name>
<dbReference type="Pfam" id="PF14296">
    <property type="entry name" value="O-ag_pol_Wzy"/>
    <property type="match status" value="1"/>
</dbReference>
<feature type="transmembrane region" description="Helical" evidence="1">
    <location>
        <begin position="92"/>
        <end position="112"/>
    </location>
</feature>
<protein>
    <submittedName>
        <fullName evidence="2">Oligosaccharide repeat unit polymerase</fullName>
    </submittedName>
</protein>
<gene>
    <name evidence="2" type="ORF">ET524_09840</name>
</gene>
<dbReference type="NCBIfam" id="TIGR04370">
    <property type="entry name" value="glyco_rpt_poly"/>
    <property type="match status" value="1"/>
</dbReference>
<evidence type="ECO:0000313" key="3">
    <source>
        <dbReference type="Proteomes" id="UP000293345"/>
    </source>
</evidence>
<sequence length="514" mass="56192">MAFASTTDNVGLRAMSFASVKEELGQSRGSLLMTLVAILLLLGLSLYALFLAGSAHTSDISAAYIALAAEGAVFAILVLAKYGRSGIYMFEPFTIVVLIMALVYFVAPVFQFAAGSTSRYGVDVVRYCVPASCLVMIGCFAFFLGYEFPLGKERSKKEKCSTIGFQEVSDVLASRFVHWCGWIWVIAYVLNFYYYLRKGFDVVYILTGGLSGAELNDFASDDGLAFLAYSKFLLLGAWMIIYAFGRNRGVKVVLYAMTLLCMFLGGGRATLLIGMLAPIVLYFARNRISPKGGSVAAASIALVALFAFMQVARVGLRTGAGIDVSGMTIDEFLNPFYAEIDDFKAFYMLLDIVPSKHDYLFGSQMIFYSLVLLIPRALFPAKPSPAVHEIVGLGFGGQAVVNGVAYPSLGEYYIEFGVVGVVVCMWLFGIIGRHLKNCYLFTEGKSMAVLAYSIVYPALFSFVIRGYMPQNFSMILFLLLPIALCRLMQGAESKKRNSSVQAGNAKTVVHGRRI</sequence>
<organism evidence="2 3">
    <name type="scientific">Senegalimassilia faecalis</name>
    <dbReference type="NCBI Taxonomy" id="2509433"/>
    <lineage>
        <taxon>Bacteria</taxon>
        <taxon>Bacillati</taxon>
        <taxon>Actinomycetota</taxon>
        <taxon>Coriobacteriia</taxon>
        <taxon>Coriobacteriales</taxon>
        <taxon>Coriobacteriaceae</taxon>
        <taxon>Senegalimassilia</taxon>
    </lineage>
</organism>
<feature type="transmembrane region" description="Helical" evidence="1">
    <location>
        <begin position="252"/>
        <end position="283"/>
    </location>
</feature>
<accession>A0A4Q2K2P0</accession>
<dbReference type="OrthoDB" id="532318at2"/>
<dbReference type="AlphaFoldDB" id="A0A4Q2K2P0"/>
<proteinExistence type="predicted"/>
<evidence type="ECO:0000313" key="2">
    <source>
        <dbReference type="EMBL" id="RXZ54748.1"/>
    </source>
</evidence>
<feature type="transmembrane region" description="Helical" evidence="1">
    <location>
        <begin position="412"/>
        <end position="435"/>
    </location>
</feature>
<keyword evidence="1" id="KW-1133">Transmembrane helix</keyword>
<dbReference type="RefSeq" id="WP_129425429.1">
    <property type="nucleotide sequence ID" value="NZ_SDPW01000001.1"/>
</dbReference>
<reference evidence="2 3" key="1">
    <citation type="submission" date="2019-01" db="EMBL/GenBank/DDBJ databases">
        <title>Senegalimassilia sp. nov. KGMB04484 isolated human feces.</title>
        <authorList>
            <person name="Han K.-I."/>
            <person name="Kim J.-S."/>
            <person name="Lee K.C."/>
            <person name="Suh M.K."/>
            <person name="Eom M.K."/>
            <person name="Lee J.H."/>
            <person name="Park S.-H."/>
            <person name="Kang S.W."/>
            <person name="Park J.-E."/>
            <person name="Oh B.S."/>
            <person name="Yu S.Y."/>
            <person name="Choi S.-H."/>
            <person name="Lee D.H."/>
            <person name="Yoon H."/>
            <person name="Kim B.-Y."/>
            <person name="Lee J.H."/>
            <person name="Lee J.-S."/>
        </authorList>
    </citation>
    <scope>NUCLEOTIDE SEQUENCE [LARGE SCALE GENOMIC DNA]</scope>
    <source>
        <strain evidence="2 3">KGMB04484</strain>
    </source>
</reference>
<feature type="transmembrane region" description="Helical" evidence="1">
    <location>
        <begin position="124"/>
        <end position="146"/>
    </location>
</feature>
<keyword evidence="3" id="KW-1185">Reference proteome</keyword>
<evidence type="ECO:0000256" key="1">
    <source>
        <dbReference type="SAM" id="Phobius"/>
    </source>
</evidence>
<feature type="transmembrane region" description="Helical" evidence="1">
    <location>
        <begin position="295"/>
        <end position="316"/>
    </location>
</feature>
<feature type="transmembrane region" description="Helical" evidence="1">
    <location>
        <begin position="224"/>
        <end position="245"/>
    </location>
</feature>
<feature type="transmembrane region" description="Helical" evidence="1">
    <location>
        <begin position="447"/>
        <end position="464"/>
    </location>
</feature>
<dbReference type="InterPro" id="IPR029468">
    <property type="entry name" value="O-ag_pol_Wzy"/>
</dbReference>
<feature type="transmembrane region" description="Helical" evidence="1">
    <location>
        <begin position="176"/>
        <end position="196"/>
    </location>
</feature>
<feature type="transmembrane region" description="Helical" evidence="1">
    <location>
        <begin position="62"/>
        <end position="80"/>
    </location>
</feature>
<dbReference type="EMBL" id="SDPW01000001">
    <property type="protein sequence ID" value="RXZ54748.1"/>
    <property type="molecule type" value="Genomic_DNA"/>
</dbReference>
<dbReference type="Proteomes" id="UP000293345">
    <property type="component" value="Unassembled WGS sequence"/>
</dbReference>
<feature type="transmembrane region" description="Helical" evidence="1">
    <location>
        <begin position="470"/>
        <end position="488"/>
    </location>
</feature>
<feature type="transmembrane region" description="Helical" evidence="1">
    <location>
        <begin position="31"/>
        <end position="50"/>
    </location>
</feature>
<keyword evidence="1" id="KW-0472">Membrane</keyword>